<reference evidence="2 3" key="1">
    <citation type="submission" date="2023-07" db="EMBL/GenBank/DDBJ databases">
        <title>Functional and genomic diversity of the sorghum phyllosphere microbiome.</title>
        <authorList>
            <person name="Shade A."/>
        </authorList>
    </citation>
    <scope>NUCLEOTIDE SEQUENCE [LARGE SCALE GENOMIC DNA]</scope>
    <source>
        <strain evidence="2 3">SORGH_AS_1126</strain>
    </source>
</reference>
<protein>
    <recommendedName>
        <fullName evidence="4">Holin</fullName>
    </recommendedName>
</protein>
<feature type="transmembrane region" description="Helical" evidence="1">
    <location>
        <begin position="70"/>
        <end position="92"/>
    </location>
</feature>
<organism evidence="2 3">
    <name type="scientific">Agrobacterium larrymoorei</name>
    <dbReference type="NCBI Taxonomy" id="160699"/>
    <lineage>
        <taxon>Bacteria</taxon>
        <taxon>Pseudomonadati</taxon>
        <taxon>Pseudomonadota</taxon>
        <taxon>Alphaproteobacteria</taxon>
        <taxon>Hyphomicrobiales</taxon>
        <taxon>Rhizobiaceae</taxon>
        <taxon>Rhizobium/Agrobacterium group</taxon>
        <taxon>Agrobacterium</taxon>
    </lineage>
</organism>
<accession>A0ABU0UDZ4</accession>
<keyword evidence="1" id="KW-1133">Transmembrane helix</keyword>
<proteinExistence type="predicted"/>
<comment type="caution">
    <text evidence="2">The sequence shown here is derived from an EMBL/GenBank/DDBJ whole genome shotgun (WGS) entry which is preliminary data.</text>
</comment>
<gene>
    <name evidence="2" type="ORF">QE408_000277</name>
</gene>
<evidence type="ECO:0008006" key="4">
    <source>
        <dbReference type="Google" id="ProtNLM"/>
    </source>
</evidence>
<evidence type="ECO:0000313" key="3">
    <source>
        <dbReference type="Proteomes" id="UP001224781"/>
    </source>
</evidence>
<dbReference type="Proteomes" id="UP001224781">
    <property type="component" value="Unassembled WGS sequence"/>
</dbReference>
<keyword evidence="1" id="KW-0472">Membrane</keyword>
<keyword evidence="1" id="KW-0812">Transmembrane</keyword>
<sequence>MFESFAALLTAIGINPAHFFAGFAGAIVRIAIQGKKLTLDIVSGAFAGSLCAVYLAPLVARWMHLDPIDAAANGGLAFVLGMVGLSIAEGLVRAAQRWALNPKIPRVGVLTDARDALDMSEPKDEEADKDE</sequence>
<evidence type="ECO:0000256" key="1">
    <source>
        <dbReference type="SAM" id="Phobius"/>
    </source>
</evidence>
<evidence type="ECO:0000313" key="2">
    <source>
        <dbReference type="EMBL" id="MDQ1183155.1"/>
    </source>
</evidence>
<dbReference type="RefSeq" id="WP_306927901.1">
    <property type="nucleotide sequence ID" value="NZ_JAUTBL010000001.1"/>
</dbReference>
<keyword evidence="3" id="KW-1185">Reference proteome</keyword>
<name>A0ABU0UDZ4_9HYPH</name>
<dbReference type="EMBL" id="JAUTBL010000001">
    <property type="protein sequence ID" value="MDQ1183155.1"/>
    <property type="molecule type" value="Genomic_DNA"/>
</dbReference>
<feature type="transmembrane region" description="Helical" evidence="1">
    <location>
        <begin position="44"/>
        <end position="64"/>
    </location>
</feature>
<feature type="transmembrane region" description="Helical" evidence="1">
    <location>
        <begin position="6"/>
        <end position="32"/>
    </location>
</feature>